<evidence type="ECO:0000313" key="3">
    <source>
        <dbReference type="Proteomes" id="UP000230304"/>
    </source>
</evidence>
<keyword evidence="1" id="KW-0812">Transmembrane</keyword>
<dbReference type="AlphaFoldDB" id="A0A2M7D764"/>
<name>A0A2M7D764_9BACT</name>
<reference evidence="3" key="1">
    <citation type="submission" date="2017-09" db="EMBL/GenBank/DDBJ databases">
        <title>Depth-based differentiation of microbial function through sediment-hosted aquifers and enrichment of novel symbionts in the deep terrestrial subsurface.</title>
        <authorList>
            <person name="Probst A.J."/>
            <person name="Ladd B."/>
            <person name="Jarett J.K."/>
            <person name="Geller-Mcgrath D.E."/>
            <person name="Sieber C.M.K."/>
            <person name="Emerson J.B."/>
            <person name="Anantharaman K."/>
            <person name="Thomas B.C."/>
            <person name="Malmstrom R."/>
            <person name="Stieglmeier M."/>
            <person name="Klingl A."/>
            <person name="Woyke T."/>
            <person name="Ryan C.M."/>
            <person name="Banfield J.F."/>
        </authorList>
    </citation>
    <scope>NUCLEOTIDE SEQUENCE [LARGE SCALE GENOMIC DNA]</scope>
</reference>
<proteinExistence type="predicted"/>
<keyword evidence="1" id="KW-0472">Membrane</keyword>
<protein>
    <recommendedName>
        <fullName evidence="4">DUF4352 domain-containing protein</fullName>
    </recommendedName>
</protein>
<accession>A0A2M7D764</accession>
<gene>
    <name evidence="2" type="ORF">COS26_03205</name>
</gene>
<dbReference type="EMBL" id="PEUA01000070">
    <property type="protein sequence ID" value="PIV41698.1"/>
    <property type="molecule type" value="Genomic_DNA"/>
</dbReference>
<dbReference type="Proteomes" id="UP000230304">
    <property type="component" value="Unassembled WGS sequence"/>
</dbReference>
<comment type="caution">
    <text evidence="2">The sequence shown here is derived from an EMBL/GenBank/DDBJ whole genome shotgun (WGS) entry which is preliminary data.</text>
</comment>
<feature type="transmembrane region" description="Helical" evidence="1">
    <location>
        <begin position="12"/>
        <end position="31"/>
    </location>
</feature>
<keyword evidence="1" id="KW-1133">Transmembrane helix</keyword>
<evidence type="ECO:0000256" key="1">
    <source>
        <dbReference type="SAM" id="Phobius"/>
    </source>
</evidence>
<evidence type="ECO:0000313" key="2">
    <source>
        <dbReference type="EMBL" id="PIV41698.1"/>
    </source>
</evidence>
<organism evidence="2 3">
    <name type="scientific">Candidatus Nealsonbacteria bacterium CG02_land_8_20_14_3_00_40_11</name>
    <dbReference type="NCBI Taxonomy" id="1974700"/>
    <lineage>
        <taxon>Bacteria</taxon>
        <taxon>Candidatus Nealsoniibacteriota</taxon>
    </lineage>
</organism>
<sequence>MNQQLTILLKERKTIVLVILVLSIAIIGLIWQSGVKEKEGEPSAGLSDKDAILFEGEPSAVFGAEQTAKLGALEINVYDVEESSYSALELDENYQRISRRYLAFQIKVFNPSYDKTENLLIGLSDDHGNRYNPDPAVSLYVPDLKEFGRNMNIYPRIIQEGYVFFTDVDENAEKIQLIFALESTREKIAFEINE</sequence>
<evidence type="ECO:0008006" key="4">
    <source>
        <dbReference type="Google" id="ProtNLM"/>
    </source>
</evidence>